<keyword evidence="3" id="KW-0479">Metal-binding</keyword>
<comment type="caution">
    <text evidence="4">The sequence shown here is derived from an EMBL/GenBank/DDBJ whole genome shotgun (WGS) entry which is preliminary data.</text>
</comment>
<dbReference type="InterPro" id="IPR050792">
    <property type="entry name" value="ADP-ribosylglycohydrolase"/>
</dbReference>
<keyword evidence="3" id="KW-0460">Magnesium</keyword>
<reference evidence="4 5" key="1">
    <citation type="submission" date="2014-10" db="EMBL/GenBank/DDBJ databases">
        <title>Genome sequence of Micropolyspora internatus JCM3315.</title>
        <authorList>
            <person name="Shin S.-K."/>
            <person name="Yi H."/>
        </authorList>
    </citation>
    <scope>NUCLEOTIDE SEQUENCE [LARGE SCALE GENOMIC DNA]</scope>
    <source>
        <strain evidence="4 5">JCM 3315</strain>
    </source>
</reference>
<dbReference type="EMBL" id="JRZE01000006">
    <property type="protein sequence ID" value="KHF43008.1"/>
    <property type="molecule type" value="Genomic_DNA"/>
</dbReference>
<evidence type="ECO:0000313" key="4">
    <source>
        <dbReference type="EMBL" id="KHF43008.1"/>
    </source>
</evidence>
<dbReference type="GO" id="GO:0046872">
    <property type="term" value="F:metal ion binding"/>
    <property type="evidence" value="ECO:0007669"/>
    <property type="project" value="UniProtKB-KW"/>
</dbReference>
<organism evidence="4 5">
    <name type="scientific">Saccharomonospora viridis</name>
    <dbReference type="NCBI Taxonomy" id="1852"/>
    <lineage>
        <taxon>Bacteria</taxon>
        <taxon>Bacillati</taxon>
        <taxon>Actinomycetota</taxon>
        <taxon>Actinomycetes</taxon>
        <taxon>Pseudonocardiales</taxon>
        <taxon>Pseudonocardiaceae</taxon>
        <taxon>Saccharomonospora</taxon>
    </lineage>
</organism>
<evidence type="ECO:0000256" key="3">
    <source>
        <dbReference type="PIRSR" id="PIRSR605502-1"/>
    </source>
</evidence>
<dbReference type="SUPFAM" id="SSF101478">
    <property type="entry name" value="ADP-ribosylglycohydrolase"/>
    <property type="match status" value="1"/>
</dbReference>
<evidence type="ECO:0000256" key="1">
    <source>
        <dbReference type="ARBA" id="ARBA00010702"/>
    </source>
</evidence>
<feature type="binding site" evidence="3">
    <location>
        <position position="282"/>
    </location>
    <ligand>
        <name>Mg(2+)</name>
        <dbReference type="ChEBI" id="CHEBI:18420"/>
        <label>1</label>
    </ligand>
</feature>
<feature type="binding site" evidence="3">
    <location>
        <position position="63"/>
    </location>
    <ligand>
        <name>Mg(2+)</name>
        <dbReference type="ChEBI" id="CHEBI:18420"/>
        <label>1</label>
    </ligand>
</feature>
<comment type="cofactor">
    <cofactor evidence="3">
        <name>Mg(2+)</name>
        <dbReference type="ChEBI" id="CHEBI:18420"/>
    </cofactor>
    <text evidence="3">Binds 2 magnesium ions per subunit.</text>
</comment>
<dbReference type="Pfam" id="PF03747">
    <property type="entry name" value="ADP_ribosyl_GH"/>
    <property type="match status" value="1"/>
</dbReference>
<comment type="similarity">
    <text evidence="1">Belongs to the ADP-ribosylglycohydrolase family.</text>
</comment>
<dbReference type="PANTHER" id="PTHR16222:SF24">
    <property type="entry name" value="ADP-RIBOSYLHYDROLASE ARH3"/>
    <property type="match status" value="1"/>
</dbReference>
<dbReference type="GO" id="GO:0016787">
    <property type="term" value="F:hydrolase activity"/>
    <property type="evidence" value="ECO:0007669"/>
    <property type="project" value="UniProtKB-KW"/>
</dbReference>
<dbReference type="AlphaFoldDB" id="A0A837D847"/>
<dbReference type="Gene3D" id="1.10.4080.10">
    <property type="entry name" value="ADP-ribosylation/Crystallin J1"/>
    <property type="match status" value="1"/>
</dbReference>
<dbReference type="PANTHER" id="PTHR16222">
    <property type="entry name" value="ADP-RIBOSYLGLYCOHYDROLASE"/>
    <property type="match status" value="1"/>
</dbReference>
<feature type="binding site" evidence="3">
    <location>
        <position position="65"/>
    </location>
    <ligand>
        <name>Mg(2+)</name>
        <dbReference type="ChEBI" id="CHEBI:18420"/>
        <label>1</label>
    </ligand>
</feature>
<feature type="binding site" evidence="3">
    <location>
        <position position="284"/>
    </location>
    <ligand>
        <name>Mg(2+)</name>
        <dbReference type="ChEBI" id="CHEBI:18420"/>
        <label>1</label>
    </ligand>
</feature>
<dbReference type="OrthoDB" id="2822542at2"/>
<feature type="binding site" evidence="3">
    <location>
        <position position="285"/>
    </location>
    <ligand>
        <name>Mg(2+)</name>
        <dbReference type="ChEBI" id="CHEBI:18420"/>
        <label>1</label>
    </ligand>
</feature>
<dbReference type="RefSeq" id="WP_037312881.1">
    <property type="nucleotide sequence ID" value="NZ_FOWS01000001.1"/>
</dbReference>
<dbReference type="InterPro" id="IPR036705">
    <property type="entry name" value="Ribosyl_crysJ1_sf"/>
</dbReference>
<proteinExistence type="inferred from homology"/>
<name>A0A837D847_9PSEU</name>
<evidence type="ECO:0000256" key="2">
    <source>
        <dbReference type="ARBA" id="ARBA00022801"/>
    </source>
</evidence>
<evidence type="ECO:0000313" key="5">
    <source>
        <dbReference type="Proteomes" id="UP000030848"/>
    </source>
</evidence>
<keyword evidence="2 4" id="KW-0378">Hydrolase</keyword>
<dbReference type="Proteomes" id="UP000030848">
    <property type="component" value="Unassembled WGS sequence"/>
</dbReference>
<accession>A0A837D847</accession>
<sequence>MTQDVYDRALGALTGLALGDALGMPTQSMSREAIRTHYGPIRSLRDAVAAQPISPGLPAGTVTDDTEQAVLVARLLIDGEGRIDPKTFAKSLLDWESDMIRRGLADLLGPSTKRALELLEAGVAPEQAGKTGTTNGAAMRITPVAIATPPELDRLLDAVVAASELTHNTNLGIAAAAAVAAAVSAAIDGADLATALDHAEHAAAAGARHGHWNAGGDIAARIRWARRWVRGMDTDALADAVCDVIGTSVASQESVVAAFALAEALGDEPLEALTLAAELGGDTDTVAAICGAILGARHGASGLPRDLTTTVVEVNGLELEPVADGLLRLRSRPGTIQRRRRP</sequence>
<gene>
    <name evidence="4" type="ORF">MINT15_32100</name>
</gene>
<feature type="binding site" evidence="3">
    <location>
        <position position="64"/>
    </location>
    <ligand>
        <name>Mg(2+)</name>
        <dbReference type="ChEBI" id="CHEBI:18420"/>
        <label>1</label>
    </ligand>
</feature>
<protein>
    <submittedName>
        <fullName evidence="4">ADP-ribosylglycohydrolase</fullName>
    </submittedName>
</protein>
<dbReference type="InterPro" id="IPR005502">
    <property type="entry name" value="Ribosyl_crysJ1"/>
</dbReference>